<name>A0A5M6ZIV8_9PROT</name>
<keyword evidence="4" id="KW-0645">Protease</keyword>
<dbReference type="InterPro" id="IPR003675">
    <property type="entry name" value="Rce1/LyrA-like_dom"/>
</dbReference>
<dbReference type="Proteomes" id="UP000325122">
    <property type="component" value="Unassembled WGS sequence"/>
</dbReference>
<dbReference type="EMBL" id="VWOJ01000001">
    <property type="protein sequence ID" value="KAA5804719.1"/>
    <property type="molecule type" value="Genomic_DNA"/>
</dbReference>
<keyword evidence="2" id="KW-0472">Membrane</keyword>
<feature type="region of interest" description="Disordered" evidence="1">
    <location>
        <begin position="341"/>
        <end position="361"/>
    </location>
</feature>
<feature type="transmembrane region" description="Helical" evidence="2">
    <location>
        <begin position="173"/>
        <end position="195"/>
    </location>
</feature>
<proteinExistence type="predicted"/>
<reference evidence="4 5" key="1">
    <citation type="submission" date="2019-09" db="EMBL/GenBank/DDBJ databases">
        <authorList>
            <person name="Kevbrin V."/>
            <person name="Grouzdev D.S."/>
        </authorList>
    </citation>
    <scope>NUCLEOTIDE SEQUENCE [LARGE SCALE GENOMIC DNA]</scope>
    <source>
        <strain evidence="4 5">G-192</strain>
    </source>
</reference>
<dbReference type="AlphaFoldDB" id="A0A5M6ZIV8"/>
<feature type="transmembrane region" description="Helical" evidence="2">
    <location>
        <begin position="233"/>
        <end position="255"/>
    </location>
</feature>
<organism evidence="4 5">
    <name type="scientific">Alkalicaulis satelles</name>
    <dbReference type="NCBI Taxonomy" id="2609175"/>
    <lineage>
        <taxon>Bacteria</taxon>
        <taxon>Pseudomonadati</taxon>
        <taxon>Pseudomonadota</taxon>
        <taxon>Alphaproteobacteria</taxon>
        <taxon>Maricaulales</taxon>
        <taxon>Maricaulaceae</taxon>
        <taxon>Alkalicaulis</taxon>
    </lineage>
</organism>
<feature type="transmembrane region" description="Helical" evidence="2">
    <location>
        <begin position="207"/>
        <end position="227"/>
    </location>
</feature>
<evidence type="ECO:0000313" key="5">
    <source>
        <dbReference type="Proteomes" id="UP000325122"/>
    </source>
</evidence>
<keyword evidence="4" id="KW-0378">Hydrolase</keyword>
<feature type="domain" description="CAAX prenyl protease 2/Lysostaphin resistance protein A-like" evidence="3">
    <location>
        <begin position="177"/>
        <end position="272"/>
    </location>
</feature>
<accession>A0A5M6ZIV8</accession>
<dbReference type="Pfam" id="PF02517">
    <property type="entry name" value="Rce1-like"/>
    <property type="match status" value="1"/>
</dbReference>
<evidence type="ECO:0000256" key="1">
    <source>
        <dbReference type="SAM" id="MobiDB-lite"/>
    </source>
</evidence>
<dbReference type="GO" id="GO:0008237">
    <property type="term" value="F:metallopeptidase activity"/>
    <property type="evidence" value="ECO:0007669"/>
    <property type="project" value="UniProtKB-KW"/>
</dbReference>
<comment type="caution">
    <text evidence="4">The sequence shown here is derived from an EMBL/GenBank/DDBJ whole genome shotgun (WGS) entry which is preliminary data.</text>
</comment>
<dbReference type="GO" id="GO:0004175">
    <property type="term" value="F:endopeptidase activity"/>
    <property type="evidence" value="ECO:0007669"/>
    <property type="project" value="UniProtKB-ARBA"/>
</dbReference>
<feature type="transmembrane region" description="Helical" evidence="2">
    <location>
        <begin position="74"/>
        <end position="95"/>
    </location>
</feature>
<dbReference type="PANTHER" id="PTHR39430">
    <property type="entry name" value="MEMBRANE-ASSOCIATED PROTEASE-RELATED"/>
    <property type="match status" value="1"/>
</dbReference>
<feature type="compositionally biased region" description="Basic and acidic residues" evidence="1">
    <location>
        <begin position="341"/>
        <end position="355"/>
    </location>
</feature>
<evidence type="ECO:0000313" key="4">
    <source>
        <dbReference type="EMBL" id="KAA5804719.1"/>
    </source>
</evidence>
<feature type="transmembrane region" description="Helical" evidence="2">
    <location>
        <begin position="267"/>
        <end position="284"/>
    </location>
</feature>
<gene>
    <name evidence="4" type="ORF">F1654_01575</name>
</gene>
<keyword evidence="4" id="KW-0482">Metalloprotease</keyword>
<keyword evidence="5" id="KW-1185">Reference proteome</keyword>
<keyword evidence="2" id="KW-1133">Transmembrane helix</keyword>
<feature type="transmembrane region" description="Helical" evidence="2">
    <location>
        <begin position="115"/>
        <end position="139"/>
    </location>
</feature>
<feature type="transmembrane region" description="Helical" evidence="2">
    <location>
        <begin position="315"/>
        <end position="333"/>
    </location>
</feature>
<protein>
    <submittedName>
        <fullName evidence="4">CPBP family intramembrane metalloprotease</fullName>
    </submittedName>
</protein>
<dbReference type="PANTHER" id="PTHR39430:SF1">
    <property type="entry name" value="PROTEASE"/>
    <property type="match status" value="1"/>
</dbReference>
<sequence length="361" mass="36771">MACAGEGSGSPAGRRGMIRTALFAPWPEQARSYPGAVSIAVLVGFYALANLPVIIATAAHVIATGEALPPPLMMFSLLLAQFVIWGVLTGVWAGVMERRGPASLGLEGRGVPGRLLLGAGLALALIGFTAMAGAGISAITGDSLTAVGAADAPGAAQDEGAQAAGFRPLSAGFLAMLGFIGLVFLIQGAVEELVFRGWLMSALAARWGVRAGVLVSSLIFMIFHVHVFASGLAFGSLALATIGLMGLVFALASLLRGSIWEAAGAHGVFNALAVTLPALALYVTRPDLSGDEVVQSVFSAATGLAGEAAGIPPQVYAQLIVMAAAAAWLYAMLAGRRLNDRGGDPHDHDDGHDGPQRQNAP</sequence>
<keyword evidence="2" id="KW-0812">Transmembrane</keyword>
<feature type="transmembrane region" description="Helical" evidence="2">
    <location>
        <begin position="39"/>
        <end position="62"/>
    </location>
</feature>
<dbReference type="GO" id="GO:0080120">
    <property type="term" value="P:CAAX-box protein maturation"/>
    <property type="evidence" value="ECO:0007669"/>
    <property type="project" value="UniProtKB-ARBA"/>
</dbReference>
<evidence type="ECO:0000259" key="3">
    <source>
        <dbReference type="Pfam" id="PF02517"/>
    </source>
</evidence>
<dbReference type="GO" id="GO:0006508">
    <property type="term" value="P:proteolysis"/>
    <property type="evidence" value="ECO:0007669"/>
    <property type="project" value="UniProtKB-KW"/>
</dbReference>
<evidence type="ECO:0000256" key="2">
    <source>
        <dbReference type="SAM" id="Phobius"/>
    </source>
</evidence>